<keyword evidence="5" id="KW-0158">Chromosome</keyword>
<dbReference type="Proteomes" id="UP000824782">
    <property type="component" value="Unassembled WGS sequence"/>
</dbReference>
<sequence>MSVSCGEGVLSHLDQLENLSKNLSLRQEEKRRQEDAVQEKREVILQLRKERDELRDKVRQQKEQIQALSVKDEGSRQPRPSTKAALQDLRLEEMIGTLEALWFTGISGKKTDRGICICLSTAFEGHYLDSYYLQVENLQKPWISRHSIPPFIPLGEIATSHLQNDMKKFLVVLFDHLNGYAGRKFQADQLQVHAGVSSFTAMGLVFQSRL</sequence>
<keyword evidence="7" id="KW-0137">Centromere</keyword>
<gene>
    <name evidence="9" type="ORF">GDO81_028206</name>
</gene>
<dbReference type="GO" id="GO:0031511">
    <property type="term" value="C:Mis6-Sim4 complex"/>
    <property type="evidence" value="ECO:0007669"/>
    <property type="project" value="TreeGrafter"/>
</dbReference>
<comment type="similarity">
    <text evidence="3">Belongs to the CENP-O/MCM21 family.</text>
</comment>
<comment type="subcellular location">
    <subcellularLocation>
        <location evidence="2">Chromosome</location>
        <location evidence="2">Centromere</location>
    </subcellularLocation>
    <subcellularLocation>
        <location evidence="1">Nucleus</location>
    </subcellularLocation>
</comment>
<dbReference type="EMBL" id="WNYA01062733">
    <property type="protein sequence ID" value="KAG8535588.1"/>
    <property type="molecule type" value="Genomic_DNA"/>
</dbReference>
<dbReference type="PANTHER" id="PTHR14582:SF1">
    <property type="entry name" value="CENTROMERE PROTEIN O"/>
    <property type="match status" value="1"/>
</dbReference>
<accession>A0AAV6YP75</accession>
<evidence type="ECO:0000256" key="4">
    <source>
        <dbReference type="ARBA" id="ARBA00016395"/>
    </source>
</evidence>
<evidence type="ECO:0000256" key="8">
    <source>
        <dbReference type="SAM" id="Coils"/>
    </source>
</evidence>
<dbReference type="InterPro" id="IPR018464">
    <property type="entry name" value="CENP-O"/>
</dbReference>
<proteinExistence type="inferred from homology"/>
<dbReference type="AlphaFoldDB" id="A0AAV6YP75"/>
<keyword evidence="10" id="KW-1185">Reference proteome</keyword>
<dbReference type="CDD" id="cd23835">
    <property type="entry name" value="DRWD-N_CENP-O"/>
    <property type="match status" value="1"/>
</dbReference>
<evidence type="ECO:0000256" key="1">
    <source>
        <dbReference type="ARBA" id="ARBA00004123"/>
    </source>
</evidence>
<dbReference type="GO" id="GO:0005634">
    <property type="term" value="C:nucleus"/>
    <property type="evidence" value="ECO:0007669"/>
    <property type="project" value="UniProtKB-SubCell"/>
</dbReference>
<evidence type="ECO:0000256" key="3">
    <source>
        <dbReference type="ARBA" id="ARBA00007321"/>
    </source>
</evidence>
<dbReference type="PANTHER" id="PTHR14582">
    <property type="entry name" value="INNER KINETOCHORE SUBUNIT MAL2"/>
    <property type="match status" value="1"/>
</dbReference>
<feature type="coiled-coil region" evidence="8">
    <location>
        <begin position="13"/>
        <end position="71"/>
    </location>
</feature>
<evidence type="ECO:0000256" key="7">
    <source>
        <dbReference type="ARBA" id="ARBA00023328"/>
    </source>
</evidence>
<evidence type="ECO:0000256" key="5">
    <source>
        <dbReference type="ARBA" id="ARBA00022454"/>
    </source>
</evidence>
<protein>
    <recommendedName>
        <fullName evidence="4">Centromere protein O</fullName>
    </recommendedName>
</protein>
<comment type="caution">
    <text evidence="9">The sequence shown here is derived from an EMBL/GenBank/DDBJ whole genome shotgun (WGS) entry which is preliminary data.</text>
</comment>
<reference evidence="9" key="1">
    <citation type="thesis" date="2020" institute="ProQuest LLC" country="789 East Eisenhower Parkway, Ann Arbor, MI, USA">
        <title>Comparative Genomics and Chromosome Evolution.</title>
        <authorList>
            <person name="Mudd A.B."/>
        </authorList>
    </citation>
    <scope>NUCLEOTIDE SEQUENCE</scope>
    <source>
        <strain evidence="9">237g6f4</strain>
        <tissue evidence="9">Blood</tissue>
    </source>
</reference>
<keyword evidence="6" id="KW-0539">Nucleus</keyword>
<evidence type="ECO:0000313" key="9">
    <source>
        <dbReference type="EMBL" id="KAG8535588.1"/>
    </source>
</evidence>
<name>A0AAV6YP75_ENGPU</name>
<organism evidence="9 10">
    <name type="scientific">Engystomops pustulosus</name>
    <name type="common">Tungara frog</name>
    <name type="synonym">Physalaemus pustulosus</name>
    <dbReference type="NCBI Taxonomy" id="76066"/>
    <lineage>
        <taxon>Eukaryota</taxon>
        <taxon>Metazoa</taxon>
        <taxon>Chordata</taxon>
        <taxon>Craniata</taxon>
        <taxon>Vertebrata</taxon>
        <taxon>Euteleostomi</taxon>
        <taxon>Amphibia</taxon>
        <taxon>Batrachia</taxon>
        <taxon>Anura</taxon>
        <taxon>Neobatrachia</taxon>
        <taxon>Hyloidea</taxon>
        <taxon>Leptodactylidae</taxon>
        <taxon>Leiuperinae</taxon>
        <taxon>Engystomops</taxon>
    </lineage>
</organism>
<evidence type="ECO:0000256" key="6">
    <source>
        <dbReference type="ARBA" id="ARBA00023242"/>
    </source>
</evidence>
<evidence type="ECO:0000256" key="2">
    <source>
        <dbReference type="ARBA" id="ARBA00004584"/>
    </source>
</evidence>
<evidence type="ECO:0000313" key="10">
    <source>
        <dbReference type="Proteomes" id="UP000824782"/>
    </source>
</evidence>
<keyword evidence="8" id="KW-0175">Coiled coil</keyword>
<dbReference type="Pfam" id="PF09496">
    <property type="entry name" value="CENP-O"/>
    <property type="match status" value="1"/>
</dbReference>